<evidence type="ECO:0000256" key="12">
    <source>
        <dbReference type="ARBA" id="ARBA00025185"/>
    </source>
</evidence>
<evidence type="ECO:0000313" key="16">
    <source>
        <dbReference type="Proteomes" id="UP000190888"/>
    </source>
</evidence>
<dbReference type="SUPFAM" id="SSF46785">
    <property type="entry name" value="Winged helix' DNA-binding domain"/>
    <property type="match status" value="1"/>
</dbReference>
<evidence type="ECO:0000313" key="15">
    <source>
        <dbReference type="EMBL" id="SJZ68125.1"/>
    </source>
</evidence>
<keyword evidence="9" id="KW-0010">Activator</keyword>
<keyword evidence="7" id="KW-0805">Transcription regulation</keyword>
<evidence type="ECO:0000256" key="4">
    <source>
        <dbReference type="ARBA" id="ARBA00022386"/>
    </source>
</evidence>
<reference evidence="15 16" key="1">
    <citation type="submission" date="2017-02" db="EMBL/GenBank/DDBJ databases">
        <authorList>
            <person name="Peterson S.W."/>
        </authorList>
    </citation>
    <scope>NUCLEOTIDE SEQUENCE [LARGE SCALE GENOMIC DNA]</scope>
    <source>
        <strain evidence="15 16">DSM 22335</strain>
    </source>
</reference>
<evidence type="ECO:0000256" key="1">
    <source>
        <dbReference type="ARBA" id="ARBA00004496"/>
    </source>
</evidence>
<keyword evidence="16" id="KW-1185">Reference proteome</keyword>
<dbReference type="STRING" id="413434.SAMN04488132_103459"/>
<dbReference type="PANTHER" id="PTHR33238">
    <property type="entry name" value="IRON (METAL) DEPENDENT REPRESSOR, DTXR FAMILY"/>
    <property type="match status" value="1"/>
</dbReference>
<dbReference type="EMBL" id="FUWH01000003">
    <property type="protein sequence ID" value="SJZ68125.1"/>
    <property type="molecule type" value="Genomic_DNA"/>
</dbReference>
<accession>A0A1T4MMU7</accession>
<gene>
    <name evidence="15" type="ORF">SAMN04488132_103459</name>
</gene>
<dbReference type="GO" id="GO:0003700">
    <property type="term" value="F:DNA-binding transcription factor activity"/>
    <property type="evidence" value="ECO:0007669"/>
    <property type="project" value="InterPro"/>
</dbReference>
<sequence>MILSNAEENYLKAIYALNLLGKERVNNQAIADKLTINPASVTDMVRKLDEKKLISYSRSEGARLTREGLRIASKTVRKHRLWETFLVEKLNFTWDEVHDVAEQLEHIQSDKLLDEIDKLLGHPKFDPHGDPIPDANGKMTRIHSTPLSEIKEGSKVKVVSVGDNSAAFLRYLDKQGISLNGILVVKEIQSFDQSLLVEIKGKKEVFLSTEACKKIFVV</sequence>
<proteinExistence type="inferred from homology"/>
<evidence type="ECO:0000256" key="7">
    <source>
        <dbReference type="ARBA" id="ARBA00023015"/>
    </source>
</evidence>
<dbReference type="Pfam" id="PF04023">
    <property type="entry name" value="FeoA"/>
    <property type="match status" value="1"/>
</dbReference>
<keyword evidence="11" id="KW-0464">Manganese</keyword>
<evidence type="ECO:0000256" key="8">
    <source>
        <dbReference type="ARBA" id="ARBA00023125"/>
    </source>
</evidence>
<keyword evidence="6" id="KW-0678">Repressor</keyword>
<dbReference type="InterPro" id="IPR036388">
    <property type="entry name" value="WH-like_DNA-bd_sf"/>
</dbReference>
<dbReference type="GO" id="GO:0005737">
    <property type="term" value="C:cytoplasm"/>
    <property type="evidence" value="ECO:0007669"/>
    <property type="project" value="UniProtKB-SubCell"/>
</dbReference>
<dbReference type="Pfam" id="PF02742">
    <property type="entry name" value="Fe_dep_repr_C"/>
    <property type="match status" value="1"/>
</dbReference>
<evidence type="ECO:0000259" key="14">
    <source>
        <dbReference type="PROSITE" id="PS50944"/>
    </source>
</evidence>
<dbReference type="InterPro" id="IPR050536">
    <property type="entry name" value="DtxR_MntR_Metal-Reg"/>
</dbReference>
<evidence type="ECO:0000256" key="2">
    <source>
        <dbReference type="ARBA" id="ARBA00007871"/>
    </source>
</evidence>
<keyword evidence="10" id="KW-0804">Transcription</keyword>
<dbReference type="AlphaFoldDB" id="A0A1T4MMU7"/>
<dbReference type="GO" id="GO:0046983">
    <property type="term" value="F:protein dimerization activity"/>
    <property type="evidence" value="ECO:0007669"/>
    <property type="project" value="InterPro"/>
</dbReference>
<comment type="similarity">
    <text evidence="2">Belongs to the DtxR/MntR family.</text>
</comment>
<dbReference type="SMART" id="SM00529">
    <property type="entry name" value="HTH_DTXR"/>
    <property type="match status" value="1"/>
</dbReference>
<evidence type="ECO:0000256" key="10">
    <source>
        <dbReference type="ARBA" id="ARBA00023163"/>
    </source>
</evidence>
<dbReference type="InterPro" id="IPR007167">
    <property type="entry name" value="Fe-transptr_FeoA-like"/>
</dbReference>
<dbReference type="Pfam" id="PF01325">
    <property type="entry name" value="Fe_dep_repress"/>
    <property type="match status" value="1"/>
</dbReference>
<evidence type="ECO:0000256" key="6">
    <source>
        <dbReference type="ARBA" id="ARBA00022491"/>
    </source>
</evidence>
<dbReference type="Gene3D" id="2.30.30.90">
    <property type="match status" value="1"/>
</dbReference>
<dbReference type="SUPFAM" id="SSF47979">
    <property type="entry name" value="Iron-dependent repressor protein, dimerization domain"/>
    <property type="match status" value="1"/>
</dbReference>
<dbReference type="GO" id="GO:0046914">
    <property type="term" value="F:transition metal ion binding"/>
    <property type="evidence" value="ECO:0007669"/>
    <property type="project" value="InterPro"/>
</dbReference>
<dbReference type="RefSeq" id="WP_245825606.1">
    <property type="nucleotide sequence ID" value="NZ_FUWH01000003.1"/>
</dbReference>
<dbReference type="Gene3D" id="1.10.10.10">
    <property type="entry name" value="Winged helix-like DNA-binding domain superfamily/Winged helix DNA-binding domain"/>
    <property type="match status" value="1"/>
</dbReference>
<dbReference type="Proteomes" id="UP000190888">
    <property type="component" value="Unassembled WGS sequence"/>
</dbReference>
<evidence type="ECO:0000256" key="13">
    <source>
        <dbReference type="ARBA" id="ARBA00032593"/>
    </source>
</evidence>
<dbReference type="PROSITE" id="PS50944">
    <property type="entry name" value="HTH_DTXR"/>
    <property type="match status" value="1"/>
</dbReference>
<name>A0A1T4MMU7_9BACT</name>
<dbReference type="InterPro" id="IPR036421">
    <property type="entry name" value="Fe_dep_repressor_sf"/>
</dbReference>
<dbReference type="SMART" id="SM00899">
    <property type="entry name" value="FeoA"/>
    <property type="match status" value="1"/>
</dbReference>
<dbReference type="InterPro" id="IPR022689">
    <property type="entry name" value="Iron_dep_repressor"/>
</dbReference>
<keyword evidence="5" id="KW-0963">Cytoplasm</keyword>
<dbReference type="InterPro" id="IPR022687">
    <property type="entry name" value="HTH_DTXR"/>
</dbReference>
<dbReference type="PANTHER" id="PTHR33238:SF11">
    <property type="entry name" value="TRANSCRIPTIONAL REGULATOR MNTR"/>
    <property type="match status" value="1"/>
</dbReference>
<evidence type="ECO:0000256" key="9">
    <source>
        <dbReference type="ARBA" id="ARBA00023159"/>
    </source>
</evidence>
<dbReference type="InterPro" id="IPR038157">
    <property type="entry name" value="FeoA_core_dom"/>
</dbReference>
<dbReference type="InterPro" id="IPR001367">
    <property type="entry name" value="Fe_dep_repressor"/>
</dbReference>
<dbReference type="InterPro" id="IPR036390">
    <property type="entry name" value="WH_DNA-bd_sf"/>
</dbReference>
<keyword evidence="8" id="KW-0238">DNA-binding</keyword>
<comment type="subcellular location">
    <subcellularLocation>
        <location evidence="1">Cytoplasm</location>
    </subcellularLocation>
</comment>
<protein>
    <recommendedName>
        <fullName evidence="4">Transcriptional regulator MntR</fullName>
    </recommendedName>
    <alternativeName>
        <fullName evidence="13">Manganese transport regulator</fullName>
    </alternativeName>
</protein>
<comment type="function">
    <text evidence="12">In the presence of manganese, represses expression of mntH and mntS. Up-regulates expression of mntP.</text>
</comment>
<evidence type="ECO:0000256" key="3">
    <source>
        <dbReference type="ARBA" id="ARBA00011738"/>
    </source>
</evidence>
<evidence type="ECO:0000256" key="5">
    <source>
        <dbReference type="ARBA" id="ARBA00022490"/>
    </source>
</evidence>
<dbReference type="GO" id="GO:0003677">
    <property type="term" value="F:DNA binding"/>
    <property type="evidence" value="ECO:0007669"/>
    <property type="project" value="UniProtKB-KW"/>
</dbReference>
<evidence type="ECO:0000256" key="11">
    <source>
        <dbReference type="ARBA" id="ARBA00023211"/>
    </source>
</evidence>
<comment type="subunit">
    <text evidence="3">Homodimer.</text>
</comment>
<organism evidence="15 16">
    <name type="scientific">Sediminibacterium ginsengisoli</name>
    <dbReference type="NCBI Taxonomy" id="413434"/>
    <lineage>
        <taxon>Bacteria</taxon>
        <taxon>Pseudomonadati</taxon>
        <taxon>Bacteroidota</taxon>
        <taxon>Chitinophagia</taxon>
        <taxon>Chitinophagales</taxon>
        <taxon>Chitinophagaceae</taxon>
        <taxon>Sediminibacterium</taxon>
    </lineage>
</organism>
<feature type="domain" description="HTH dtxR-type" evidence="14">
    <location>
        <begin position="3"/>
        <end position="65"/>
    </location>
</feature>